<dbReference type="InterPro" id="IPR054822">
    <property type="entry name" value="DsrO-like"/>
</dbReference>
<gene>
    <name evidence="6" type="primary">ttrB_2</name>
    <name evidence="6" type="ORF">GF1_03930</name>
</gene>
<dbReference type="PANTHER" id="PTHR43177:SF9">
    <property type="entry name" value="PROTEIN NRFC"/>
    <property type="match status" value="1"/>
</dbReference>
<keyword evidence="2" id="KW-0479">Metal-binding</keyword>
<evidence type="ECO:0000313" key="7">
    <source>
        <dbReference type="Proteomes" id="UP001063350"/>
    </source>
</evidence>
<dbReference type="GO" id="GO:0051539">
    <property type="term" value="F:4 iron, 4 sulfur cluster binding"/>
    <property type="evidence" value="ECO:0007669"/>
    <property type="project" value="UniProtKB-KW"/>
</dbReference>
<evidence type="ECO:0000256" key="2">
    <source>
        <dbReference type="ARBA" id="ARBA00022723"/>
    </source>
</evidence>
<proteinExistence type="predicted"/>
<keyword evidence="4" id="KW-0411">Iron-sulfur</keyword>
<dbReference type="InterPro" id="IPR050954">
    <property type="entry name" value="ET_IronSulfur_Cluster-Binding"/>
</dbReference>
<dbReference type="KEGG" id="ddu:GF1_03930"/>
<evidence type="ECO:0000259" key="5">
    <source>
        <dbReference type="PROSITE" id="PS51379"/>
    </source>
</evidence>
<dbReference type="SUPFAM" id="SSF54862">
    <property type="entry name" value="4Fe-4S ferredoxins"/>
    <property type="match status" value="1"/>
</dbReference>
<reference evidence="6" key="1">
    <citation type="submission" date="2020-12" db="EMBL/GenBank/DDBJ databases">
        <title>Desulfobium dissulfuricans gen. nov., sp. nov., a novel mesophilic, sulfate-reducing bacterium isolated from a deep-sea hydrothermal vent.</title>
        <authorList>
            <person name="Hashimoto Y."/>
            <person name="Tame A."/>
            <person name="Sawayama S."/>
            <person name="Miyazaki J."/>
            <person name="Takai K."/>
            <person name="Nakagawa S."/>
        </authorList>
    </citation>
    <scope>NUCLEOTIDE SEQUENCE</scope>
    <source>
        <strain evidence="6">GF1</strain>
    </source>
</reference>
<feature type="domain" description="4Fe-4S ferredoxin-type" evidence="5">
    <location>
        <begin position="88"/>
        <end position="119"/>
    </location>
</feature>
<keyword evidence="7" id="KW-1185">Reference proteome</keyword>
<dbReference type="AlphaFoldDB" id="A0A915U4N4"/>
<dbReference type="CDD" id="cd10551">
    <property type="entry name" value="PsrB"/>
    <property type="match status" value="1"/>
</dbReference>
<evidence type="ECO:0000313" key="6">
    <source>
        <dbReference type="EMBL" id="BCO08017.1"/>
    </source>
</evidence>
<dbReference type="Proteomes" id="UP001063350">
    <property type="component" value="Chromosome"/>
</dbReference>
<keyword evidence="1" id="KW-0004">4Fe-4S</keyword>
<keyword evidence="3" id="KW-0408">Iron</keyword>
<protein>
    <submittedName>
        <fullName evidence="6">Tetrathionate reductase subunit B</fullName>
    </submittedName>
</protein>
<dbReference type="Pfam" id="PF13247">
    <property type="entry name" value="Fer4_11"/>
    <property type="match status" value="1"/>
</dbReference>
<feature type="domain" description="4Fe-4S ferredoxin-type" evidence="5">
    <location>
        <begin position="120"/>
        <end position="149"/>
    </location>
</feature>
<feature type="domain" description="4Fe-4S ferredoxin-type" evidence="5">
    <location>
        <begin position="43"/>
        <end position="73"/>
    </location>
</feature>
<dbReference type="PROSITE" id="PS00198">
    <property type="entry name" value="4FE4S_FER_1"/>
    <property type="match status" value="1"/>
</dbReference>
<dbReference type="PROSITE" id="PS51379">
    <property type="entry name" value="4FE4S_FER_2"/>
    <property type="match status" value="3"/>
</dbReference>
<name>A0A915U4N4_9BACT</name>
<organism evidence="6 7">
    <name type="scientific">Desulfolithobacter dissulfuricans</name>
    <dbReference type="NCBI Taxonomy" id="2795293"/>
    <lineage>
        <taxon>Bacteria</taxon>
        <taxon>Pseudomonadati</taxon>
        <taxon>Thermodesulfobacteriota</taxon>
        <taxon>Desulfobulbia</taxon>
        <taxon>Desulfobulbales</taxon>
        <taxon>Desulfobulbaceae</taxon>
        <taxon>Desulfolithobacter</taxon>
    </lineage>
</organism>
<dbReference type="RefSeq" id="WP_267927951.1">
    <property type="nucleotide sequence ID" value="NZ_AP024233.1"/>
</dbReference>
<dbReference type="NCBIfam" id="NF045797">
    <property type="entry name" value="DsrO"/>
    <property type="match status" value="1"/>
</dbReference>
<dbReference type="Gene3D" id="3.30.70.20">
    <property type="match status" value="2"/>
</dbReference>
<dbReference type="GO" id="GO:0046872">
    <property type="term" value="F:metal ion binding"/>
    <property type="evidence" value="ECO:0007669"/>
    <property type="project" value="UniProtKB-KW"/>
</dbReference>
<dbReference type="InterPro" id="IPR017900">
    <property type="entry name" value="4Fe4S_Fe_S_CS"/>
</dbReference>
<dbReference type="InterPro" id="IPR017896">
    <property type="entry name" value="4Fe4S_Fe-S-bd"/>
</dbReference>
<evidence type="ECO:0000256" key="3">
    <source>
        <dbReference type="ARBA" id="ARBA00023004"/>
    </source>
</evidence>
<sequence>MGNERRNFMKVLGAGLAVTALSAGTAGATSAGKKSAQKDGPRWGMVVDLRLCIGCQACTVACSTENQIPLGHFRTIVSSYEVTSGGRPRRYTLPRLCNHCAKPACVTVCPTQATRQRSDGAVVVDNTVCIGCGYCIQACPYDARFINPLTKTADKCTFCLHRIEAGLLPACVETCVSGARTFGDLNDPRSAVSRLLATVPTQVLKKDMGTAPRVFYIGLDEDFSGRVEGRQVLNPAGQAEHQEDSI</sequence>
<dbReference type="PANTHER" id="PTHR43177">
    <property type="entry name" value="PROTEIN NRFC"/>
    <property type="match status" value="1"/>
</dbReference>
<dbReference type="PROSITE" id="PS51318">
    <property type="entry name" value="TAT"/>
    <property type="match status" value="1"/>
</dbReference>
<dbReference type="InterPro" id="IPR006311">
    <property type="entry name" value="TAT_signal"/>
</dbReference>
<dbReference type="EMBL" id="AP024233">
    <property type="protein sequence ID" value="BCO08017.1"/>
    <property type="molecule type" value="Genomic_DNA"/>
</dbReference>
<evidence type="ECO:0000256" key="4">
    <source>
        <dbReference type="ARBA" id="ARBA00023014"/>
    </source>
</evidence>
<evidence type="ECO:0000256" key="1">
    <source>
        <dbReference type="ARBA" id="ARBA00022485"/>
    </source>
</evidence>
<accession>A0A915U4N4</accession>